<feature type="transmembrane region" description="Helical" evidence="6">
    <location>
        <begin position="113"/>
        <end position="134"/>
    </location>
</feature>
<evidence type="ECO:0000256" key="4">
    <source>
        <dbReference type="ARBA" id="ARBA00023136"/>
    </source>
</evidence>
<evidence type="ECO:0000256" key="3">
    <source>
        <dbReference type="ARBA" id="ARBA00022989"/>
    </source>
</evidence>
<dbReference type="PANTHER" id="PTHR43341">
    <property type="entry name" value="AMINO ACID PERMEASE"/>
    <property type="match status" value="1"/>
</dbReference>
<feature type="domain" description="Amino acid permease/ SLC12A" evidence="7">
    <location>
        <begin position="82"/>
        <end position="608"/>
    </location>
</feature>
<dbReference type="EMBL" id="KV744822">
    <property type="protein sequence ID" value="OCK85247.1"/>
    <property type="molecule type" value="Genomic_DNA"/>
</dbReference>
<feature type="transmembrane region" description="Helical" evidence="6">
    <location>
        <begin position="452"/>
        <end position="471"/>
    </location>
</feature>
<feature type="transmembrane region" description="Helical" evidence="6">
    <location>
        <begin position="199"/>
        <end position="217"/>
    </location>
</feature>
<organism evidence="8 9">
    <name type="scientific">Lepidopterella palustris CBS 459.81</name>
    <dbReference type="NCBI Taxonomy" id="1314670"/>
    <lineage>
        <taxon>Eukaryota</taxon>
        <taxon>Fungi</taxon>
        <taxon>Dikarya</taxon>
        <taxon>Ascomycota</taxon>
        <taxon>Pezizomycotina</taxon>
        <taxon>Dothideomycetes</taxon>
        <taxon>Pleosporomycetidae</taxon>
        <taxon>Mytilinidiales</taxon>
        <taxon>Argynnaceae</taxon>
        <taxon>Lepidopterella</taxon>
    </lineage>
</organism>
<feature type="compositionally biased region" description="Basic and acidic residues" evidence="5">
    <location>
        <begin position="636"/>
        <end position="649"/>
    </location>
</feature>
<feature type="transmembrane region" description="Helical" evidence="6">
    <location>
        <begin position="537"/>
        <end position="558"/>
    </location>
</feature>
<feature type="transmembrane region" description="Helical" evidence="6">
    <location>
        <begin position="408"/>
        <end position="431"/>
    </location>
</feature>
<evidence type="ECO:0000256" key="1">
    <source>
        <dbReference type="ARBA" id="ARBA00004141"/>
    </source>
</evidence>
<dbReference type="Gene3D" id="1.20.1740.10">
    <property type="entry name" value="Amino acid/polyamine transporter I"/>
    <property type="match status" value="1"/>
</dbReference>
<dbReference type="AlphaFoldDB" id="A0A8E2JK00"/>
<dbReference type="Pfam" id="PF00324">
    <property type="entry name" value="AA_permease"/>
    <property type="match status" value="1"/>
</dbReference>
<dbReference type="GO" id="GO:0016020">
    <property type="term" value="C:membrane"/>
    <property type="evidence" value="ECO:0007669"/>
    <property type="project" value="UniProtKB-SubCell"/>
</dbReference>
<protein>
    <recommendedName>
        <fullName evidence="7">Amino acid permease/ SLC12A domain-containing protein</fullName>
    </recommendedName>
</protein>
<sequence length="682" mass="74291">MAISFGHHGPETDPIEISVPGIAGAHDQKFEFDSSSDIQSDHAAHGIGSSTQKSWTNRGVLDHIYPWIFHYDYLDRVLERHHITSIAISGTIGIGLFVTSGELIAIAGSGGCVLGFVLASFIVVGVMRSLAELVSVRPLSGALIDYPHTFVDPALGFAVAVTYFIAQCLSMAALTSAAARIADNFGPTGSPPLDKGKKVGIVVGLVALTLLSNICGVKTYGRLERIVKWFKILLMVSLCVLMIVVNLGGTGFPKNTSIIDQTVPSSHSENAFPPYFNPAGFGGVLPTDVSPDGKSLGIPGSTGRFMAVWTSVTLAMFACIGGDIVVVTAGEARKPRKDLPPATRYMYWVPLGLYFLASLIVGFNINFKDPNLFRAYSLSNTNTSHSPFIIIIKTTTIKVLPDFMNACFLFSGYSTANTELFVASRTLFALAQQYGNDFMRSTLGKTNNGHTPIAAILFCSSFGLLALLGLADPSFNQPILSLSAFFTGAIGCVYASECIAFLRFKAGLDLLHRRNVYSRDRDPYMSKHYRAHWQPTWAYVGLIGCILIVLFSGWPAIYILHSRHNLVADKDLKTNVQLAGDLIGAYAGPLLFCALYLGWKFWHRTHIRPISSLGVQLYILQERFPGDEETDGVHNAQDREGQTEPRRNGAFDSSTYGRPHGSQESSVQRLKRRAVLAWSLSK</sequence>
<dbReference type="Proteomes" id="UP000250266">
    <property type="component" value="Unassembled WGS sequence"/>
</dbReference>
<evidence type="ECO:0000256" key="6">
    <source>
        <dbReference type="SAM" id="Phobius"/>
    </source>
</evidence>
<keyword evidence="4 6" id="KW-0472">Membrane</keyword>
<feature type="transmembrane region" description="Helical" evidence="6">
    <location>
        <begin position="347"/>
        <end position="367"/>
    </location>
</feature>
<dbReference type="OrthoDB" id="3900342at2759"/>
<evidence type="ECO:0000256" key="2">
    <source>
        <dbReference type="ARBA" id="ARBA00022692"/>
    </source>
</evidence>
<keyword evidence="3 6" id="KW-1133">Transmembrane helix</keyword>
<evidence type="ECO:0000313" key="8">
    <source>
        <dbReference type="EMBL" id="OCK85247.1"/>
    </source>
</evidence>
<proteinExistence type="predicted"/>
<dbReference type="InterPro" id="IPR004841">
    <property type="entry name" value="AA-permease/SLC12A_dom"/>
</dbReference>
<name>A0A8E2JK00_9PEZI</name>
<comment type="subcellular location">
    <subcellularLocation>
        <location evidence="1">Membrane</location>
        <topology evidence="1">Multi-pass membrane protein</topology>
    </subcellularLocation>
</comment>
<feature type="transmembrane region" description="Helical" evidence="6">
    <location>
        <begin position="578"/>
        <end position="599"/>
    </location>
</feature>
<keyword evidence="9" id="KW-1185">Reference proteome</keyword>
<dbReference type="InterPro" id="IPR050524">
    <property type="entry name" value="APC_YAT"/>
</dbReference>
<feature type="compositionally biased region" description="Polar residues" evidence="5">
    <location>
        <begin position="651"/>
        <end position="668"/>
    </location>
</feature>
<gene>
    <name evidence="8" type="ORF">K432DRAFT_287219</name>
</gene>
<evidence type="ECO:0000259" key="7">
    <source>
        <dbReference type="Pfam" id="PF00324"/>
    </source>
</evidence>
<reference evidence="8 9" key="1">
    <citation type="journal article" date="2016" name="Nat. Commun.">
        <title>Ectomycorrhizal ecology is imprinted in the genome of the dominant symbiotic fungus Cenococcum geophilum.</title>
        <authorList>
            <consortium name="DOE Joint Genome Institute"/>
            <person name="Peter M."/>
            <person name="Kohler A."/>
            <person name="Ohm R.A."/>
            <person name="Kuo A."/>
            <person name="Krutzmann J."/>
            <person name="Morin E."/>
            <person name="Arend M."/>
            <person name="Barry K.W."/>
            <person name="Binder M."/>
            <person name="Choi C."/>
            <person name="Clum A."/>
            <person name="Copeland A."/>
            <person name="Grisel N."/>
            <person name="Haridas S."/>
            <person name="Kipfer T."/>
            <person name="LaButti K."/>
            <person name="Lindquist E."/>
            <person name="Lipzen A."/>
            <person name="Maire R."/>
            <person name="Meier B."/>
            <person name="Mihaltcheva S."/>
            <person name="Molinier V."/>
            <person name="Murat C."/>
            <person name="Poggeler S."/>
            <person name="Quandt C.A."/>
            <person name="Sperisen C."/>
            <person name="Tritt A."/>
            <person name="Tisserant E."/>
            <person name="Crous P.W."/>
            <person name="Henrissat B."/>
            <person name="Nehls U."/>
            <person name="Egli S."/>
            <person name="Spatafora J.W."/>
            <person name="Grigoriev I.V."/>
            <person name="Martin F.M."/>
        </authorList>
    </citation>
    <scope>NUCLEOTIDE SEQUENCE [LARGE SCALE GENOMIC DNA]</scope>
    <source>
        <strain evidence="8 9">CBS 459.81</strain>
    </source>
</reference>
<evidence type="ECO:0000256" key="5">
    <source>
        <dbReference type="SAM" id="MobiDB-lite"/>
    </source>
</evidence>
<keyword evidence="2 6" id="KW-0812">Transmembrane</keyword>
<feature type="transmembrane region" description="Helical" evidence="6">
    <location>
        <begin position="229"/>
        <end position="247"/>
    </location>
</feature>
<feature type="transmembrane region" description="Helical" evidence="6">
    <location>
        <begin position="306"/>
        <end position="326"/>
    </location>
</feature>
<feature type="region of interest" description="Disordered" evidence="5">
    <location>
        <begin position="627"/>
        <end position="668"/>
    </location>
</feature>
<feature type="transmembrane region" description="Helical" evidence="6">
    <location>
        <begin position="483"/>
        <end position="504"/>
    </location>
</feature>
<accession>A0A8E2JK00</accession>
<dbReference type="PANTHER" id="PTHR43341:SF21">
    <property type="entry name" value="GENERAL AMINO ACID PERMEASE-RELATED"/>
    <property type="match status" value="1"/>
</dbReference>
<feature type="transmembrane region" description="Helical" evidence="6">
    <location>
        <begin position="155"/>
        <end position="179"/>
    </location>
</feature>
<dbReference type="GO" id="GO:0015171">
    <property type="term" value="F:amino acid transmembrane transporter activity"/>
    <property type="evidence" value="ECO:0007669"/>
    <property type="project" value="TreeGrafter"/>
</dbReference>
<evidence type="ECO:0000313" key="9">
    <source>
        <dbReference type="Proteomes" id="UP000250266"/>
    </source>
</evidence>